<keyword evidence="1" id="KW-1133">Transmembrane helix</keyword>
<organism evidence="3 4">
    <name type="scientific">Clostridium estertheticum</name>
    <dbReference type="NCBI Taxonomy" id="238834"/>
    <lineage>
        <taxon>Bacteria</taxon>
        <taxon>Bacillati</taxon>
        <taxon>Bacillota</taxon>
        <taxon>Clostridia</taxon>
        <taxon>Eubacteriales</taxon>
        <taxon>Clostridiaceae</taxon>
        <taxon>Clostridium</taxon>
    </lineage>
</organism>
<feature type="transmembrane region" description="Helical" evidence="1">
    <location>
        <begin position="192"/>
        <end position="213"/>
    </location>
</feature>
<dbReference type="Pfam" id="PF04892">
    <property type="entry name" value="VanZ"/>
    <property type="match status" value="1"/>
</dbReference>
<reference evidence="3" key="1">
    <citation type="submission" date="2021-11" db="EMBL/GenBank/DDBJ databases">
        <title>Clostridia strains as spoilage organisms.</title>
        <authorList>
            <person name="Wambui J."/>
            <person name="Stevens M.J.A."/>
            <person name="Stephan R."/>
        </authorList>
    </citation>
    <scope>NUCLEOTIDE SEQUENCE</scope>
    <source>
        <strain evidence="3">CF009</strain>
        <plasmid evidence="3">pCF009-a</plasmid>
    </source>
</reference>
<feature type="domain" description="VanZ-like" evidence="2">
    <location>
        <begin position="89"/>
        <end position="212"/>
    </location>
</feature>
<name>A0AA47EN73_9CLOT</name>
<gene>
    <name evidence="3" type="ORF">LL038_25130</name>
</gene>
<evidence type="ECO:0000313" key="4">
    <source>
        <dbReference type="Proteomes" id="UP001164733"/>
    </source>
</evidence>
<evidence type="ECO:0000256" key="1">
    <source>
        <dbReference type="SAM" id="Phobius"/>
    </source>
</evidence>
<proteinExistence type="predicted"/>
<dbReference type="RefSeq" id="WP_216126718.1">
    <property type="nucleotide sequence ID" value="NZ_CP086240.1"/>
</dbReference>
<accession>A0AA47EN73</accession>
<dbReference type="InterPro" id="IPR006976">
    <property type="entry name" value="VanZ-like"/>
</dbReference>
<feature type="transmembrane region" description="Helical" evidence="1">
    <location>
        <begin position="136"/>
        <end position="155"/>
    </location>
</feature>
<feature type="transmembrane region" description="Helical" evidence="1">
    <location>
        <begin position="167"/>
        <end position="186"/>
    </location>
</feature>
<evidence type="ECO:0000259" key="2">
    <source>
        <dbReference type="Pfam" id="PF04892"/>
    </source>
</evidence>
<geneLocation type="plasmid" evidence="3 4">
    <name>pCF009-a</name>
</geneLocation>
<dbReference type="AlphaFoldDB" id="A0AA47EN73"/>
<keyword evidence="3" id="KW-0614">Plasmid</keyword>
<dbReference type="Proteomes" id="UP001164733">
    <property type="component" value="Plasmid pCF009-a"/>
</dbReference>
<sequence>MDKIDKYIKNVINGLDLDKKEIDELKTQFKDHIFSLKAEYLEKSYSDDKSIDLALEDFGNENNISEMFDNNETMFFSTYKKVIFVIFGIYLFLLLVYLICVSSLGPANLRFNIISIIPFRTIISIIKAILADGLNINTYMVPSGCLWFIPMGVFIPLINCKANSFKYAIKTFIIIVLLIQVVNFVVGRVGNIDFAIIHLLGCLIGYGIFKILMKSKILKKVKSVLTY</sequence>
<feature type="transmembrane region" description="Helical" evidence="1">
    <location>
        <begin position="82"/>
        <end position="104"/>
    </location>
</feature>
<keyword evidence="1" id="KW-0472">Membrane</keyword>
<dbReference type="EMBL" id="CP086240">
    <property type="protein sequence ID" value="WAG63225.1"/>
    <property type="molecule type" value="Genomic_DNA"/>
</dbReference>
<evidence type="ECO:0000313" key="3">
    <source>
        <dbReference type="EMBL" id="WAG63225.1"/>
    </source>
</evidence>
<protein>
    <submittedName>
        <fullName evidence="3">VanZ family protein</fullName>
    </submittedName>
</protein>
<keyword evidence="1" id="KW-0812">Transmembrane</keyword>